<dbReference type="InterPro" id="IPR011990">
    <property type="entry name" value="TPR-like_helical_dom_sf"/>
</dbReference>
<dbReference type="SUPFAM" id="SSF103506">
    <property type="entry name" value="Mitochondrial carrier"/>
    <property type="match status" value="1"/>
</dbReference>
<gene>
    <name evidence="20" type="ORF">QR680_001330</name>
</gene>
<dbReference type="Pfam" id="PF00153">
    <property type="entry name" value="Mito_carr"/>
    <property type="match status" value="3"/>
</dbReference>
<organism evidence="20 21">
    <name type="scientific">Steinernema hermaphroditum</name>
    <dbReference type="NCBI Taxonomy" id="289476"/>
    <lineage>
        <taxon>Eukaryota</taxon>
        <taxon>Metazoa</taxon>
        <taxon>Ecdysozoa</taxon>
        <taxon>Nematoda</taxon>
        <taxon>Chromadorea</taxon>
        <taxon>Rhabditida</taxon>
        <taxon>Tylenchina</taxon>
        <taxon>Panagrolaimomorpha</taxon>
        <taxon>Strongyloidoidea</taxon>
        <taxon>Steinernematidae</taxon>
        <taxon>Steinernema</taxon>
    </lineage>
</organism>
<keyword evidence="4 16" id="KW-0812">Transmembrane</keyword>
<dbReference type="Gene3D" id="1.25.40.10">
    <property type="entry name" value="Tetratricopeptide repeat domain"/>
    <property type="match status" value="2"/>
</dbReference>
<dbReference type="GO" id="GO:0005743">
    <property type="term" value="C:mitochondrial inner membrane"/>
    <property type="evidence" value="ECO:0007669"/>
    <property type="project" value="UniProtKB-SubCell"/>
</dbReference>
<dbReference type="Gene3D" id="3.30.40.10">
    <property type="entry name" value="Zinc/RING finger domain, C3HC4 (zinc finger)"/>
    <property type="match status" value="1"/>
</dbReference>
<evidence type="ECO:0000259" key="18">
    <source>
        <dbReference type="PROSITE" id="PS50089"/>
    </source>
</evidence>
<dbReference type="PANTHER" id="PTHR46574:SF1">
    <property type="entry name" value="43 KDA RECEPTOR-ASSOCIATED PROTEIN OF THE SYNAPSE"/>
    <property type="match status" value="1"/>
</dbReference>
<dbReference type="PANTHER" id="PTHR46574">
    <property type="entry name" value="43 KDA RECEPTOR-ASSOCIATED PROTEIN OF THE SYNAPSE"/>
    <property type="match status" value="1"/>
</dbReference>
<dbReference type="GO" id="GO:0055085">
    <property type="term" value="P:transmembrane transport"/>
    <property type="evidence" value="ECO:0007669"/>
    <property type="project" value="InterPro"/>
</dbReference>
<dbReference type="Pfam" id="PF10579">
    <property type="entry name" value="Rapsyn_N"/>
    <property type="match status" value="1"/>
</dbReference>
<evidence type="ECO:0000256" key="10">
    <source>
        <dbReference type="ARBA" id="ARBA00022837"/>
    </source>
</evidence>
<evidence type="ECO:0000256" key="4">
    <source>
        <dbReference type="ARBA" id="ARBA00022692"/>
    </source>
</evidence>
<dbReference type="InterPro" id="IPR001965">
    <property type="entry name" value="Znf_PHD"/>
</dbReference>
<proteinExistence type="inferred from homology"/>
<evidence type="ECO:0000256" key="7">
    <source>
        <dbReference type="ARBA" id="ARBA00022771"/>
    </source>
</evidence>
<protein>
    <submittedName>
        <fullName evidence="20">Uncharacterized protein</fullName>
    </submittedName>
</protein>
<dbReference type="SUPFAM" id="SSF48452">
    <property type="entry name" value="TPR-like"/>
    <property type="match status" value="2"/>
</dbReference>
<dbReference type="PRINTS" id="PR00926">
    <property type="entry name" value="MITOCARRIER"/>
</dbReference>
<dbReference type="PROSITE" id="PS50920">
    <property type="entry name" value="SOLCAR"/>
    <property type="match status" value="3"/>
</dbReference>
<dbReference type="InterPro" id="IPR018108">
    <property type="entry name" value="MCP_transmembrane"/>
</dbReference>
<evidence type="ECO:0000256" key="2">
    <source>
        <dbReference type="ARBA" id="ARBA00006375"/>
    </source>
</evidence>
<evidence type="ECO:0000259" key="19">
    <source>
        <dbReference type="PROSITE" id="PS50222"/>
    </source>
</evidence>
<accession>A0AA39GXW8</accession>
<evidence type="ECO:0000313" key="21">
    <source>
        <dbReference type="Proteomes" id="UP001175271"/>
    </source>
</evidence>
<evidence type="ECO:0000256" key="12">
    <source>
        <dbReference type="ARBA" id="ARBA00023128"/>
    </source>
</evidence>
<dbReference type="InterPro" id="IPR018247">
    <property type="entry name" value="EF_Hand_1_Ca_BS"/>
</dbReference>
<dbReference type="GO" id="GO:0008270">
    <property type="term" value="F:zinc ion binding"/>
    <property type="evidence" value="ECO:0007669"/>
    <property type="project" value="UniProtKB-KW"/>
</dbReference>
<evidence type="ECO:0000256" key="14">
    <source>
        <dbReference type="ARBA" id="ARBA00038674"/>
    </source>
</evidence>
<dbReference type="InterPro" id="IPR023395">
    <property type="entry name" value="MCP_dom_sf"/>
</dbReference>
<dbReference type="GO" id="GO:0043495">
    <property type="term" value="F:protein-membrane adaptor activity"/>
    <property type="evidence" value="ECO:0007669"/>
    <property type="project" value="InterPro"/>
</dbReference>
<dbReference type="SMART" id="SM00054">
    <property type="entry name" value="EFh"/>
    <property type="match status" value="3"/>
</dbReference>
<dbReference type="PROSITE" id="PS00018">
    <property type="entry name" value="EF_HAND_1"/>
    <property type="match status" value="2"/>
</dbReference>
<evidence type="ECO:0000256" key="6">
    <source>
        <dbReference type="ARBA" id="ARBA00022737"/>
    </source>
</evidence>
<dbReference type="GO" id="GO:0005509">
    <property type="term" value="F:calcium ion binding"/>
    <property type="evidence" value="ECO:0007669"/>
    <property type="project" value="InterPro"/>
</dbReference>
<name>A0AA39GXW8_9BILA</name>
<feature type="domain" description="EF-hand" evidence="19">
    <location>
        <begin position="226"/>
        <end position="261"/>
    </location>
</feature>
<comment type="subunit">
    <text evidence="14">Homodimer (via N-terminus).</text>
</comment>
<reference evidence="20" key="1">
    <citation type="submission" date="2023-06" db="EMBL/GenBank/DDBJ databases">
        <title>Genomic analysis of the entomopathogenic nematode Steinernema hermaphroditum.</title>
        <authorList>
            <person name="Schwarz E.M."/>
            <person name="Heppert J.K."/>
            <person name="Baniya A."/>
            <person name="Schwartz H.T."/>
            <person name="Tan C.-H."/>
            <person name="Antoshechkin I."/>
            <person name="Sternberg P.W."/>
            <person name="Goodrich-Blair H."/>
            <person name="Dillman A.R."/>
        </authorList>
    </citation>
    <scope>NUCLEOTIDE SEQUENCE</scope>
    <source>
        <strain evidence="20">PS9179</strain>
        <tissue evidence="20">Whole animal</tissue>
    </source>
</reference>
<evidence type="ECO:0000256" key="11">
    <source>
        <dbReference type="ARBA" id="ARBA00022989"/>
    </source>
</evidence>
<keyword evidence="12" id="KW-0496">Mitochondrion</keyword>
<keyword evidence="21" id="KW-1185">Reference proteome</keyword>
<comment type="similarity">
    <text evidence="2">Belongs to the mitochondrial carrier (TC 2.A.29) family.</text>
</comment>
<feature type="compositionally biased region" description="Polar residues" evidence="17">
    <location>
        <begin position="1403"/>
        <end position="1415"/>
    </location>
</feature>
<feature type="repeat" description="Solcar" evidence="16">
    <location>
        <begin position="467"/>
        <end position="558"/>
    </location>
</feature>
<dbReference type="GO" id="GO:0043490">
    <property type="term" value="P:malate-aspartate shuttle"/>
    <property type="evidence" value="ECO:0007669"/>
    <property type="project" value="UniProtKB-ARBA"/>
</dbReference>
<dbReference type="GO" id="GO:0005886">
    <property type="term" value="C:plasma membrane"/>
    <property type="evidence" value="ECO:0007669"/>
    <property type="project" value="TreeGrafter"/>
</dbReference>
<dbReference type="GO" id="GO:1900075">
    <property type="term" value="P:positive regulation of neuromuscular synaptic transmission"/>
    <property type="evidence" value="ECO:0007669"/>
    <property type="project" value="TreeGrafter"/>
</dbReference>
<dbReference type="InterPro" id="IPR002067">
    <property type="entry name" value="MCP"/>
</dbReference>
<evidence type="ECO:0000256" key="17">
    <source>
        <dbReference type="SAM" id="MobiDB-lite"/>
    </source>
</evidence>
<feature type="region of interest" description="Disordered" evidence="17">
    <location>
        <begin position="1342"/>
        <end position="1386"/>
    </location>
</feature>
<keyword evidence="7 15" id="KW-0863">Zinc-finger</keyword>
<evidence type="ECO:0000256" key="13">
    <source>
        <dbReference type="ARBA" id="ARBA00023136"/>
    </source>
</evidence>
<dbReference type="InterPro" id="IPR013083">
    <property type="entry name" value="Znf_RING/FYVE/PHD"/>
</dbReference>
<dbReference type="Gene3D" id="1.50.40.10">
    <property type="entry name" value="Mitochondrial carrier domain"/>
    <property type="match status" value="1"/>
</dbReference>
<dbReference type="PROSITE" id="PS50089">
    <property type="entry name" value="ZF_RING_2"/>
    <property type="match status" value="1"/>
</dbReference>
<evidence type="ECO:0000256" key="15">
    <source>
        <dbReference type="PROSITE-ProRule" id="PRU00175"/>
    </source>
</evidence>
<evidence type="ECO:0000256" key="9">
    <source>
        <dbReference type="ARBA" id="ARBA00022833"/>
    </source>
</evidence>
<keyword evidence="9" id="KW-0862">Zinc</keyword>
<dbReference type="GO" id="GO:0033130">
    <property type="term" value="F:acetylcholine receptor binding"/>
    <property type="evidence" value="ECO:0007669"/>
    <property type="project" value="InterPro"/>
</dbReference>
<dbReference type="InterPro" id="IPR052480">
    <property type="entry name" value="RAPsyn"/>
</dbReference>
<evidence type="ECO:0000256" key="3">
    <source>
        <dbReference type="ARBA" id="ARBA00022448"/>
    </source>
</evidence>
<feature type="domain" description="EF-hand" evidence="19">
    <location>
        <begin position="297"/>
        <end position="332"/>
    </location>
</feature>
<evidence type="ECO:0000256" key="5">
    <source>
        <dbReference type="ARBA" id="ARBA00022723"/>
    </source>
</evidence>
<evidence type="ECO:0000313" key="20">
    <source>
        <dbReference type="EMBL" id="KAK0395541.1"/>
    </source>
</evidence>
<dbReference type="Proteomes" id="UP001175271">
    <property type="component" value="Unassembled WGS sequence"/>
</dbReference>
<dbReference type="Pfam" id="PF13833">
    <property type="entry name" value="EF-hand_8"/>
    <property type="match status" value="1"/>
</dbReference>
<comment type="subcellular location">
    <subcellularLocation>
        <location evidence="1">Mitochondrion inner membrane</location>
        <topology evidence="1">Multi-pass membrane protein</topology>
    </subcellularLocation>
</comment>
<dbReference type="Pfam" id="PF13202">
    <property type="entry name" value="EF-hand_5"/>
    <property type="match status" value="1"/>
</dbReference>
<dbReference type="CDD" id="cd16478">
    <property type="entry name" value="RING-H2_Rapsyn"/>
    <property type="match status" value="1"/>
</dbReference>
<keyword evidence="11" id="KW-1133">Transmembrane helix</keyword>
<dbReference type="Gene3D" id="1.10.238.10">
    <property type="entry name" value="EF-hand"/>
    <property type="match status" value="2"/>
</dbReference>
<dbReference type="SUPFAM" id="SSF57850">
    <property type="entry name" value="RING/U-box"/>
    <property type="match status" value="1"/>
</dbReference>
<evidence type="ECO:0000256" key="1">
    <source>
        <dbReference type="ARBA" id="ARBA00004448"/>
    </source>
</evidence>
<evidence type="ECO:0000256" key="8">
    <source>
        <dbReference type="ARBA" id="ARBA00022792"/>
    </source>
</evidence>
<feature type="repeat" description="Solcar" evidence="16">
    <location>
        <begin position="565"/>
        <end position="650"/>
    </location>
</feature>
<evidence type="ECO:0000256" key="16">
    <source>
        <dbReference type="PROSITE-ProRule" id="PRU00282"/>
    </source>
</evidence>
<dbReference type="FunFam" id="1.50.40.10:FF:000004">
    <property type="entry name" value="Calcium-binding mitochondrial carrier protein Aralar1"/>
    <property type="match status" value="1"/>
</dbReference>
<sequence>MLVSATHIYRLHDKRSSGFDTMILTRFLTRTRFFSTIDRSQMEATYLSICVSLFTRGKLSKQQSVLQFSLRLNWMDPPARSFTSSNTSHTSTYGFDHVLNWQKNRALTSSLLGESNDTFGQARSMKWARLFRKASCDVDYSTAMRHPLQRANPENLQTIFGRYASVEQQGKKYMNPDDFIRKYLGLYIEEDFNKETVQLLASAADTTKDGLISFEEFCAFEAILCSPDALYLTAFEIFDKNASDSITCDEFEKIIRHTQPLIDMDFDFNSDFIKKYFGADKKRQIGYFAFCQLLHDFYEEQGIQAFKRFDKNNDGSISAVDFMTIMSTVKGHLLTDFVRNNLIAVSGGGASGHKVSFPYYAAFNSLLAKMELIKRVYMSLSRGNLQLEVTREDFLQATQSYAQITPYEIEILFRLSELAHPGIKTLSLDDIERIDPDRLKRVSYIKRLTNVKAVESKEERGVGTAFLESLYRFVMGSVAGACGATAVYPIDLVKTRMQNQRTGSFLGEVAYKNSFDCFRKVIRFEGLLGLYRGLLPQIVGVAPEKAIKLTMNDFVRDKFTTGGHIPLWAEILAGGCGGASQVVFTNPLEIVKIRLQVAGEIQNASQKVNVFTVLKDLGFLGLYKGARACFLRDVPFSAIYFPAYAHTKLYLADDQGHNSPGSLFASAFIAGVPAAALVTPADVIKTRLQVAARAGQTTYHGLVDCARKIYHEEGGRAFWKGTAARVCRSSPQFAVTLLTYEILQRVFYVDFGGIKPTGSEVPASATLLDEGSLNPDHIGGFKLAAATFSDNTAYDSLKGELSRLATLRLCTSNHSRYESFVALRHKSSSMGIAVLESRSMGQSIAKHQMQSGVKLYHQKQPQQAISRWRSALRKLSNPEDRFITLGYMAQAYCDAGDYELMLHYSLQQMELANARQDEYMKSEAFLNLAKAYERLADFSKAIGYGRASLQHPSMDPRTPGYAQLAIALAKMGCSQFQGSLEAFELAMHVVNDTGDKLLELQICVGLGALFTLLRDLSKALIFLRNALAILQGITVDDVHAKYKSVILYHLSVVLRIKGSLIDAKEACEEALRLSSEAGNRAVHARCLCSLADICRELGESVARETLTKSWARYEEAFRMMRAINDRMGEVIVLGSMAKSASESRSHYTGQCECQAIQLNKKCLEISKMIGCKHAMLKCHYRLQELYNQLADEDSEEMSRRAVTALTQEMELFCNFCGQRYGIHDDLLQALRCSHIFHEKCLHMYLAERENQSCPKCQCRAVLMDNISIRTPSQVSAATECSSSGASKVPFRPVGAVRTCLLAAADKPSTSSAALDPCELPPYLQLHETHIARPIVLVQNATPTTSISPSTSHGTLPPPPQETGRGAPKKTKPPPPPRKPCCNASRMPVVSPALFTQAAESAGPSRQSENMAVTDV</sequence>
<dbReference type="GO" id="GO:0031594">
    <property type="term" value="C:neuromuscular junction"/>
    <property type="evidence" value="ECO:0007669"/>
    <property type="project" value="TreeGrafter"/>
</dbReference>
<dbReference type="PROSITE" id="PS50222">
    <property type="entry name" value="EF_HAND_2"/>
    <property type="match status" value="2"/>
</dbReference>
<dbReference type="GO" id="GO:0007271">
    <property type="term" value="P:synaptic transmission, cholinergic"/>
    <property type="evidence" value="ECO:0007669"/>
    <property type="project" value="TreeGrafter"/>
</dbReference>
<keyword evidence="3" id="KW-0813">Transport</keyword>
<comment type="caution">
    <text evidence="20">The sequence shown here is derived from an EMBL/GenBank/DDBJ whole genome shotgun (WGS) entry which is preliminary data.</text>
</comment>
<dbReference type="SMART" id="SM00249">
    <property type="entry name" value="PHD"/>
    <property type="match status" value="1"/>
</dbReference>
<keyword evidence="8" id="KW-0999">Mitochondrion inner membrane</keyword>
<dbReference type="InterPro" id="IPR001841">
    <property type="entry name" value="Znf_RING"/>
</dbReference>
<dbReference type="InterPro" id="IPR002048">
    <property type="entry name" value="EF_hand_dom"/>
</dbReference>
<feature type="domain" description="RING-type" evidence="18">
    <location>
        <begin position="1213"/>
        <end position="1257"/>
    </location>
</feature>
<dbReference type="FunFam" id="1.10.238.10:FF:000396">
    <property type="entry name" value="Calcium-binding mitochondrial carrier protein Aralar1"/>
    <property type="match status" value="1"/>
</dbReference>
<feature type="region of interest" description="Disordered" evidence="17">
    <location>
        <begin position="1396"/>
        <end position="1415"/>
    </location>
</feature>
<keyword evidence="6" id="KW-0677">Repeat</keyword>
<dbReference type="InterPro" id="IPR019568">
    <property type="entry name" value="Rapsyn_myristoylation/link_N"/>
</dbReference>
<dbReference type="EMBL" id="JAUCMV010000005">
    <property type="protein sequence ID" value="KAK0395541.1"/>
    <property type="molecule type" value="Genomic_DNA"/>
</dbReference>
<keyword evidence="10" id="KW-0106">Calcium</keyword>
<dbReference type="InterPro" id="IPR019734">
    <property type="entry name" value="TPR_rpt"/>
</dbReference>
<keyword evidence="13 16" id="KW-0472">Membrane</keyword>
<feature type="repeat" description="Solcar" evidence="16">
    <location>
        <begin position="658"/>
        <end position="746"/>
    </location>
</feature>
<dbReference type="SMART" id="SM00028">
    <property type="entry name" value="TPR"/>
    <property type="match status" value="5"/>
</dbReference>
<keyword evidence="5" id="KW-0479">Metal-binding</keyword>
<feature type="compositionally biased region" description="Low complexity" evidence="17">
    <location>
        <begin position="1342"/>
        <end position="1351"/>
    </location>
</feature>
<dbReference type="SUPFAM" id="SSF47473">
    <property type="entry name" value="EF-hand"/>
    <property type="match status" value="2"/>
</dbReference>
<dbReference type="InterPro" id="IPR011992">
    <property type="entry name" value="EF-hand-dom_pair"/>
</dbReference>